<accession>A0A5Q4BCA7</accession>
<dbReference type="EMBL" id="PUHP01002253">
    <property type="protein sequence ID" value="TQN64560.1"/>
    <property type="molecule type" value="Genomic_DNA"/>
</dbReference>
<protein>
    <submittedName>
        <fullName evidence="1">Uncharacterized protein</fullName>
    </submittedName>
</protein>
<reference evidence="1 2" key="1">
    <citation type="journal article" date="2019" name="Sci. Rep.">
        <title>Colletotrichum shisoi sp. nov., an anthracnose pathogen of Perilla frutescens in Japan: molecular phylogenetic, morphological and genomic evidence.</title>
        <authorList>
            <person name="Gan P."/>
            <person name="Tsushima A."/>
            <person name="Hiroyama R."/>
            <person name="Narusaka M."/>
            <person name="Takano Y."/>
            <person name="Narusaka Y."/>
            <person name="Kawaradani M."/>
            <person name="Damm U."/>
            <person name="Shirasu K."/>
        </authorList>
    </citation>
    <scope>NUCLEOTIDE SEQUENCE [LARGE SCALE GENOMIC DNA]</scope>
    <source>
        <strain evidence="1 2">PG-2018a</strain>
    </source>
</reference>
<keyword evidence="2" id="KW-1185">Reference proteome</keyword>
<organism evidence="1 2">
    <name type="scientific">Colletotrichum shisoi</name>
    <dbReference type="NCBI Taxonomy" id="2078593"/>
    <lineage>
        <taxon>Eukaryota</taxon>
        <taxon>Fungi</taxon>
        <taxon>Dikarya</taxon>
        <taxon>Ascomycota</taxon>
        <taxon>Pezizomycotina</taxon>
        <taxon>Sordariomycetes</taxon>
        <taxon>Hypocreomycetidae</taxon>
        <taxon>Glomerellales</taxon>
        <taxon>Glomerellaceae</taxon>
        <taxon>Colletotrichum</taxon>
        <taxon>Colletotrichum destructivum species complex</taxon>
    </lineage>
</organism>
<dbReference type="Proteomes" id="UP000326340">
    <property type="component" value="Unassembled WGS sequence"/>
</dbReference>
<comment type="caution">
    <text evidence="1">The sequence shown here is derived from an EMBL/GenBank/DDBJ whole genome shotgun (WGS) entry which is preliminary data.</text>
</comment>
<sequence>MIRGCWNNGGPLADDLGVGLVICERLRRRPESPVH</sequence>
<name>A0A5Q4BCA7_9PEZI</name>
<proteinExistence type="predicted"/>
<gene>
    <name evidence="1" type="ORF">CSHISOI_10888</name>
</gene>
<evidence type="ECO:0000313" key="2">
    <source>
        <dbReference type="Proteomes" id="UP000326340"/>
    </source>
</evidence>
<evidence type="ECO:0000313" key="1">
    <source>
        <dbReference type="EMBL" id="TQN64560.1"/>
    </source>
</evidence>
<dbReference type="AlphaFoldDB" id="A0A5Q4BCA7"/>